<dbReference type="AlphaFoldDB" id="A0A6M3IV07"/>
<evidence type="ECO:0000313" key="4">
    <source>
        <dbReference type="EMBL" id="QJI04199.1"/>
    </source>
</evidence>
<sequence length="73" mass="7561">MTSGYGKQAGLSARGGLLLTGLLVAAVAWMVATGYDSAAARCRTQGTYALRCGPHDSGLALVSDDGMETWRKP</sequence>
<organism evidence="2">
    <name type="scientific">viral metagenome</name>
    <dbReference type="NCBI Taxonomy" id="1070528"/>
    <lineage>
        <taxon>unclassified sequences</taxon>
        <taxon>metagenomes</taxon>
        <taxon>organismal metagenomes</taxon>
    </lineage>
</organism>
<proteinExistence type="predicted"/>
<gene>
    <name evidence="3" type="ORF">MM415A00305_0058</name>
    <name evidence="2" type="ORF">MM415B01000_0034</name>
    <name evidence="4" type="ORF">TM448B06662_0009</name>
</gene>
<evidence type="ECO:0000256" key="1">
    <source>
        <dbReference type="SAM" id="Phobius"/>
    </source>
</evidence>
<evidence type="ECO:0000313" key="3">
    <source>
        <dbReference type="EMBL" id="QJA83260.1"/>
    </source>
</evidence>
<keyword evidence="1" id="KW-0472">Membrane</keyword>
<name>A0A6M3IV07_9ZZZZ</name>
<keyword evidence="1" id="KW-1133">Transmembrane helix</keyword>
<dbReference type="EMBL" id="MT142506">
    <property type="protein sequence ID" value="QJA83260.1"/>
    <property type="molecule type" value="Genomic_DNA"/>
</dbReference>
<reference evidence="2" key="1">
    <citation type="submission" date="2020-03" db="EMBL/GenBank/DDBJ databases">
        <title>The deep terrestrial virosphere.</title>
        <authorList>
            <person name="Holmfeldt K."/>
            <person name="Nilsson E."/>
            <person name="Simone D."/>
            <person name="Lopez-Fernandez M."/>
            <person name="Wu X."/>
            <person name="de Brujin I."/>
            <person name="Lundin D."/>
            <person name="Andersson A."/>
            <person name="Bertilsson S."/>
            <person name="Dopson M."/>
        </authorList>
    </citation>
    <scope>NUCLEOTIDE SEQUENCE</scope>
    <source>
        <strain evidence="3">MM415A00305</strain>
        <strain evidence="2">MM415B01000</strain>
        <strain evidence="4">TM448B06662</strain>
    </source>
</reference>
<feature type="transmembrane region" description="Helical" evidence="1">
    <location>
        <begin position="15"/>
        <end position="35"/>
    </location>
</feature>
<dbReference type="EMBL" id="MT145157">
    <property type="protein sequence ID" value="QJI04199.1"/>
    <property type="molecule type" value="Genomic_DNA"/>
</dbReference>
<keyword evidence="1" id="KW-0812">Transmembrane</keyword>
<protein>
    <submittedName>
        <fullName evidence="2">Uncharacterized protein</fullName>
    </submittedName>
</protein>
<accession>A0A6M3IV07</accession>
<evidence type="ECO:0000313" key="2">
    <source>
        <dbReference type="EMBL" id="QJA61108.1"/>
    </source>
</evidence>
<dbReference type="EMBL" id="MT141430">
    <property type="protein sequence ID" value="QJA61108.1"/>
    <property type="molecule type" value="Genomic_DNA"/>
</dbReference>